<evidence type="ECO:0000256" key="1">
    <source>
        <dbReference type="SAM" id="MobiDB-lite"/>
    </source>
</evidence>
<proteinExistence type="predicted"/>
<reference evidence="3 4" key="1">
    <citation type="submission" date="2020-04" db="EMBL/GenBank/DDBJ databases">
        <authorList>
            <person name="Klaysubun C."/>
            <person name="Duangmal K."/>
            <person name="Lipun K."/>
        </authorList>
    </citation>
    <scope>NUCLEOTIDE SEQUENCE [LARGE SCALE GENOMIC DNA]</scope>
    <source>
        <strain evidence="3 4">JCM 11839</strain>
    </source>
</reference>
<organism evidence="3 4">
    <name type="scientific">Pseudonocardia xinjiangensis</name>
    <dbReference type="NCBI Taxonomy" id="75289"/>
    <lineage>
        <taxon>Bacteria</taxon>
        <taxon>Bacillati</taxon>
        <taxon>Actinomycetota</taxon>
        <taxon>Actinomycetes</taxon>
        <taxon>Pseudonocardiales</taxon>
        <taxon>Pseudonocardiaceae</taxon>
        <taxon>Pseudonocardia</taxon>
    </lineage>
</organism>
<feature type="region of interest" description="Disordered" evidence="1">
    <location>
        <begin position="1"/>
        <end position="38"/>
    </location>
</feature>
<dbReference type="RefSeq" id="WP_169395907.1">
    <property type="nucleotide sequence ID" value="NZ_BAAAJH010000003.1"/>
</dbReference>
<dbReference type="Proteomes" id="UP001296706">
    <property type="component" value="Unassembled WGS sequence"/>
</dbReference>
<evidence type="ECO:0000313" key="3">
    <source>
        <dbReference type="EMBL" id="NMH77832.1"/>
    </source>
</evidence>
<dbReference type="EMBL" id="JAAXKY010000031">
    <property type="protein sequence ID" value="NMH77832.1"/>
    <property type="molecule type" value="Genomic_DNA"/>
</dbReference>
<comment type="caution">
    <text evidence="3">The sequence shown here is derived from an EMBL/GenBank/DDBJ whole genome shotgun (WGS) entry which is preliminary data.</text>
</comment>
<dbReference type="Pfam" id="PF26571">
    <property type="entry name" value="VldE"/>
    <property type="match status" value="1"/>
</dbReference>
<gene>
    <name evidence="3" type="ORF">HF577_12160</name>
</gene>
<accession>A0ABX1RBT8</accession>
<evidence type="ECO:0000313" key="4">
    <source>
        <dbReference type="Proteomes" id="UP001296706"/>
    </source>
</evidence>
<protein>
    <recommendedName>
        <fullName evidence="2">ARB-07466-like C-terminal domain-containing protein</fullName>
    </recommendedName>
</protein>
<name>A0ABX1RBT8_9PSEU</name>
<keyword evidence="4" id="KW-1185">Reference proteome</keyword>
<dbReference type="InterPro" id="IPR058593">
    <property type="entry name" value="ARB_07466-like_C"/>
</dbReference>
<sequence length="278" mass="29420">MSRHRSPSGRYAHPRPATGVAFPGALTEPPRRSGARHRVATPTAVRNGMNAAAAAGGVLAVVVPGVGMATAPVSGAVADESSLIRLASDEQPVDGDADPNLRTRTGVVLVSSAPDEPEPPQVDVAGLVKAAGLADVARRIEDERAARAASANCDADLDGLGRVKPWVRDAAAFLSCLYDEPRLGGVAQRSRSSDHPSGHALDLMVRGERGDRIAECALANQDELGITYVLWEQRANYGDGWERMSDRGSDTENHNDHVHISFERSAPDEGEPLAERCD</sequence>
<feature type="domain" description="ARB-07466-like C-terminal" evidence="2">
    <location>
        <begin position="161"/>
        <end position="254"/>
    </location>
</feature>
<evidence type="ECO:0000259" key="2">
    <source>
        <dbReference type="Pfam" id="PF26571"/>
    </source>
</evidence>